<dbReference type="EMBL" id="FZMP01000206">
    <property type="protein sequence ID" value="SNQ62071.1"/>
    <property type="molecule type" value="Genomic_DNA"/>
</dbReference>
<dbReference type="AlphaFoldDB" id="A0A284VS03"/>
<dbReference type="Proteomes" id="UP000218615">
    <property type="component" value="Unassembled WGS sequence"/>
</dbReference>
<evidence type="ECO:0000313" key="1">
    <source>
        <dbReference type="EMBL" id="SNQ62071.1"/>
    </source>
</evidence>
<accession>A0A284VS03</accession>
<organism evidence="1 2">
    <name type="scientific">Candidatus Methanoperedens nitratireducens</name>
    <dbReference type="NCBI Taxonomy" id="1392998"/>
    <lineage>
        <taxon>Archaea</taxon>
        <taxon>Methanobacteriati</taxon>
        <taxon>Methanobacteriota</taxon>
        <taxon>Stenosarchaea group</taxon>
        <taxon>Methanomicrobia</taxon>
        <taxon>Methanosarcinales</taxon>
        <taxon>ANME-2 cluster</taxon>
        <taxon>Candidatus Methanoperedentaceae</taxon>
        <taxon>Candidatus Methanoperedens</taxon>
    </lineage>
</organism>
<reference evidence="2" key="1">
    <citation type="submission" date="2017-06" db="EMBL/GenBank/DDBJ databases">
        <authorList>
            <person name="Cremers G."/>
        </authorList>
    </citation>
    <scope>NUCLEOTIDE SEQUENCE [LARGE SCALE GENOMIC DNA]</scope>
</reference>
<gene>
    <name evidence="1" type="ORF">MNV_590004</name>
</gene>
<protein>
    <submittedName>
        <fullName evidence="1">Uncharacterized protein</fullName>
    </submittedName>
</protein>
<sequence length="62" mass="7302">MSILRLVYVTLNILKSFQWKLRELLFIQCNYNIPVVSRSEPTFNSLTVNPLRELPAHLSQQQ</sequence>
<name>A0A284VS03_9EURY</name>
<evidence type="ECO:0000313" key="2">
    <source>
        <dbReference type="Proteomes" id="UP000218615"/>
    </source>
</evidence>
<proteinExistence type="predicted"/>
<keyword evidence="2" id="KW-1185">Reference proteome</keyword>